<keyword evidence="2" id="KW-1185">Reference proteome</keyword>
<name>A0A418PMZ8_9BACT</name>
<dbReference type="Pfam" id="PF19781">
    <property type="entry name" value="DUF6266"/>
    <property type="match status" value="1"/>
</dbReference>
<dbReference type="Proteomes" id="UP000283522">
    <property type="component" value="Unassembled WGS sequence"/>
</dbReference>
<evidence type="ECO:0000313" key="2">
    <source>
        <dbReference type="Proteomes" id="UP000283522"/>
    </source>
</evidence>
<reference evidence="1 2" key="1">
    <citation type="submission" date="2018-09" db="EMBL/GenBank/DDBJ databases">
        <authorList>
            <person name="Wang X."/>
            <person name="Du Z."/>
        </authorList>
    </citation>
    <scope>NUCLEOTIDE SEQUENCE [LARGE SCALE GENOMIC DNA]</scope>
    <source>
        <strain evidence="1 2">N3</strain>
    </source>
</reference>
<protein>
    <submittedName>
        <fullName evidence="1">Uncharacterized protein</fullName>
    </submittedName>
</protein>
<sequence length="215" mass="24427">MAKSQNPLLSQLSGKLGNLVVYQLMGKTVIRRRPDPGKLYRPSKLQKFNQAAFRQIQQFLLPLKDLLDFGFGEYTEGMKKGIHLAMSWAMKHAVYGNEGVVMLQNTAFRISKGDLPLPQGVEILKLSPTWVRINWNSGGSLGSARVTDSTWVVLYHPKSKKYQEIREGSHRSNDSQEIHLQGIFKESGVLLFLAFYRKLGLQKIRFSDSLCFEIP</sequence>
<accession>A0A418PMZ8</accession>
<organism evidence="1 2">
    <name type="scientific">Algoriphagus lacus</name>
    <dbReference type="NCBI Taxonomy" id="2056311"/>
    <lineage>
        <taxon>Bacteria</taxon>
        <taxon>Pseudomonadati</taxon>
        <taxon>Bacteroidota</taxon>
        <taxon>Cytophagia</taxon>
        <taxon>Cytophagales</taxon>
        <taxon>Cyclobacteriaceae</taxon>
        <taxon>Algoriphagus</taxon>
    </lineage>
</organism>
<dbReference type="RefSeq" id="WP_119479065.1">
    <property type="nucleotide sequence ID" value="NZ_QXML01000010.1"/>
</dbReference>
<evidence type="ECO:0000313" key="1">
    <source>
        <dbReference type="EMBL" id="RIW13112.1"/>
    </source>
</evidence>
<dbReference type="InterPro" id="IPR046233">
    <property type="entry name" value="DUF6266"/>
</dbReference>
<comment type="caution">
    <text evidence="1">The sequence shown here is derived from an EMBL/GenBank/DDBJ whole genome shotgun (WGS) entry which is preliminary data.</text>
</comment>
<proteinExistence type="predicted"/>
<dbReference type="EMBL" id="QXML01000010">
    <property type="protein sequence ID" value="RIW13112.1"/>
    <property type="molecule type" value="Genomic_DNA"/>
</dbReference>
<gene>
    <name evidence="1" type="ORF">D0X99_17015</name>
</gene>
<dbReference type="OrthoDB" id="821958at2"/>
<dbReference type="AlphaFoldDB" id="A0A418PMZ8"/>